<dbReference type="RefSeq" id="WP_382746250.1">
    <property type="nucleotide sequence ID" value="NZ_JBHMCT010000052.1"/>
</dbReference>
<keyword evidence="2" id="KW-1185">Reference proteome</keyword>
<evidence type="ECO:0000313" key="2">
    <source>
        <dbReference type="Proteomes" id="UP001589716"/>
    </source>
</evidence>
<dbReference type="EMBL" id="JBHMCT010000052">
    <property type="protein sequence ID" value="MFB9558636.1"/>
    <property type="molecule type" value="Genomic_DNA"/>
</dbReference>
<sequence length="149" mass="15492">MIDLLPVTKAVAALLAAASGMPVGRGQRPPGAEPPYYLLTVVSAIVSGAPLADEAEDLSVVYQVTAVTGPTTSTPGSYGVADQAQWMADTARRAFLARHPATGQWLHPLTVPGATCYARSLDIEPGGSPDPADAIINNVQRFRLDLTPA</sequence>
<organism evidence="1 2">
    <name type="scientific">Streptomyces roseoviridis</name>
    <dbReference type="NCBI Taxonomy" id="67361"/>
    <lineage>
        <taxon>Bacteria</taxon>
        <taxon>Bacillati</taxon>
        <taxon>Actinomycetota</taxon>
        <taxon>Actinomycetes</taxon>
        <taxon>Kitasatosporales</taxon>
        <taxon>Streptomycetaceae</taxon>
        <taxon>Streptomyces</taxon>
    </lineage>
</organism>
<gene>
    <name evidence="1" type="ORF">ACFFTP_31205</name>
</gene>
<proteinExistence type="predicted"/>
<evidence type="ECO:0000313" key="1">
    <source>
        <dbReference type="EMBL" id="MFB9558636.1"/>
    </source>
</evidence>
<accession>A0ABV5QYL7</accession>
<name>A0ABV5QYL7_9ACTN</name>
<reference evidence="1 2" key="1">
    <citation type="submission" date="2024-09" db="EMBL/GenBank/DDBJ databases">
        <authorList>
            <person name="Sun Q."/>
            <person name="Mori K."/>
        </authorList>
    </citation>
    <scope>NUCLEOTIDE SEQUENCE [LARGE SCALE GENOMIC DNA]</scope>
    <source>
        <strain evidence="1 2">JCM 4414</strain>
    </source>
</reference>
<comment type="caution">
    <text evidence="1">The sequence shown here is derived from an EMBL/GenBank/DDBJ whole genome shotgun (WGS) entry which is preliminary data.</text>
</comment>
<dbReference type="Proteomes" id="UP001589716">
    <property type="component" value="Unassembled WGS sequence"/>
</dbReference>
<protein>
    <submittedName>
        <fullName evidence="1">Uncharacterized protein</fullName>
    </submittedName>
</protein>